<dbReference type="PANTHER" id="PTHR24422">
    <property type="entry name" value="CHEMOTAXIS PROTEIN METHYLTRANSFERASE"/>
    <property type="match status" value="1"/>
</dbReference>
<dbReference type="Gene3D" id="3.40.50.150">
    <property type="entry name" value="Vaccinia Virus protein VP39"/>
    <property type="match status" value="1"/>
</dbReference>
<feature type="binding site" evidence="6">
    <location>
        <begin position="211"/>
        <end position="212"/>
    </location>
    <ligand>
        <name>S-adenosyl-L-methionine</name>
        <dbReference type="ChEBI" id="CHEBI:59789"/>
    </ligand>
</feature>
<dbReference type="InterPro" id="IPR022642">
    <property type="entry name" value="CheR_C"/>
</dbReference>
<dbReference type="InterPro" id="IPR000780">
    <property type="entry name" value="CheR_MeTrfase"/>
</dbReference>
<comment type="function">
    <text evidence="5">Methylation of the membrane-bound methyl-accepting chemotaxis proteins (MCP) to form gamma-glutamyl methyl ester residues in MCP.</text>
</comment>
<keyword evidence="4 5" id="KW-0949">S-adenosyl-L-methionine</keyword>
<evidence type="ECO:0000313" key="8">
    <source>
        <dbReference type="EMBL" id="PYC48248.1"/>
    </source>
</evidence>
<dbReference type="EMBL" id="QFVT01000003">
    <property type="protein sequence ID" value="PYC48248.1"/>
    <property type="molecule type" value="Genomic_DNA"/>
</dbReference>
<evidence type="ECO:0000259" key="7">
    <source>
        <dbReference type="PROSITE" id="PS50123"/>
    </source>
</evidence>
<dbReference type="PIRSF" id="PIRSF000410">
    <property type="entry name" value="CheR"/>
    <property type="match status" value="1"/>
</dbReference>
<evidence type="ECO:0000313" key="9">
    <source>
        <dbReference type="Proteomes" id="UP000248012"/>
    </source>
</evidence>
<dbReference type="OrthoDB" id="9816309at2"/>
<name>A0A2V4MVC7_9RHOB</name>
<feature type="binding site" evidence="6">
    <location>
        <position position="153"/>
    </location>
    <ligand>
        <name>S-adenosyl-L-methionine</name>
        <dbReference type="ChEBI" id="CHEBI:59789"/>
    </ligand>
</feature>
<comment type="caution">
    <text evidence="8">The sequence shown here is derived from an EMBL/GenBank/DDBJ whole genome shotgun (WGS) entry which is preliminary data.</text>
</comment>
<keyword evidence="9" id="KW-1185">Reference proteome</keyword>
<dbReference type="GO" id="GO:0032259">
    <property type="term" value="P:methylation"/>
    <property type="evidence" value="ECO:0007669"/>
    <property type="project" value="UniProtKB-KW"/>
</dbReference>
<feature type="binding site" evidence="6">
    <location>
        <position position="85"/>
    </location>
    <ligand>
        <name>S-adenosyl-L-methionine</name>
        <dbReference type="ChEBI" id="CHEBI:59789"/>
    </ligand>
</feature>
<evidence type="ECO:0000256" key="1">
    <source>
        <dbReference type="ARBA" id="ARBA00001541"/>
    </source>
</evidence>
<protein>
    <recommendedName>
        <fullName evidence="5">Chemotaxis protein methyltransferase</fullName>
        <ecNumber evidence="5">2.1.1.80</ecNumber>
    </recommendedName>
</protein>
<comment type="catalytic activity">
    <reaction evidence="1 5">
        <text>L-glutamyl-[protein] + S-adenosyl-L-methionine = [protein]-L-glutamate 5-O-methyl ester + S-adenosyl-L-homocysteine</text>
        <dbReference type="Rhea" id="RHEA:24452"/>
        <dbReference type="Rhea" id="RHEA-COMP:10208"/>
        <dbReference type="Rhea" id="RHEA-COMP:10311"/>
        <dbReference type="ChEBI" id="CHEBI:29973"/>
        <dbReference type="ChEBI" id="CHEBI:57856"/>
        <dbReference type="ChEBI" id="CHEBI:59789"/>
        <dbReference type="ChEBI" id="CHEBI:82795"/>
        <dbReference type="EC" id="2.1.1.80"/>
    </reaction>
</comment>
<evidence type="ECO:0000256" key="3">
    <source>
        <dbReference type="ARBA" id="ARBA00022679"/>
    </source>
</evidence>
<dbReference type="SUPFAM" id="SSF47757">
    <property type="entry name" value="Chemotaxis receptor methyltransferase CheR, N-terminal domain"/>
    <property type="match status" value="1"/>
</dbReference>
<evidence type="ECO:0000256" key="2">
    <source>
        <dbReference type="ARBA" id="ARBA00022603"/>
    </source>
</evidence>
<evidence type="ECO:0000256" key="4">
    <source>
        <dbReference type="ARBA" id="ARBA00022691"/>
    </source>
</evidence>
<keyword evidence="3 5" id="KW-0808">Transferase</keyword>
<dbReference type="AlphaFoldDB" id="A0A2V4MVC7"/>
<accession>A0A2V4MVC7</accession>
<proteinExistence type="predicted"/>
<feature type="domain" description="CheR-type methyltransferase" evidence="7">
    <location>
        <begin position="11"/>
        <end position="284"/>
    </location>
</feature>
<evidence type="ECO:0000256" key="6">
    <source>
        <dbReference type="PIRSR" id="PIRSR000410-1"/>
    </source>
</evidence>
<feature type="binding site" evidence="6">
    <location>
        <position position="127"/>
    </location>
    <ligand>
        <name>S-adenosyl-L-methionine</name>
        <dbReference type="ChEBI" id="CHEBI:59789"/>
    </ligand>
</feature>
<dbReference type="GO" id="GO:0008983">
    <property type="term" value="F:protein-glutamate O-methyltransferase activity"/>
    <property type="evidence" value="ECO:0007669"/>
    <property type="project" value="UniProtKB-EC"/>
</dbReference>
<dbReference type="Pfam" id="PF03705">
    <property type="entry name" value="CheR_N"/>
    <property type="match status" value="1"/>
</dbReference>
<dbReference type="PROSITE" id="PS50123">
    <property type="entry name" value="CHER"/>
    <property type="match status" value="1"/>
</dbReference>
<dbReference type="Gene3D" id="1.10.155.10">
    <property type="entry name" value="Chemotaxis receptor methyltransferase CheR, N-terminal domain"/>
    <property type="match status" value="1"/>
</dbReference>
<feature type="binding site" evidence="6">
    <location>
        <position position="89"/>
    </location>
    <ligand>
        <name>S-adenosyl-L-methionine</name>
        <dbReference type="ChEBI" id="CHEBI:59789"/>
    </ligand>
</feature>
<gene>
    <name evidence="8" type="ORF">DI396_04410</name>
</gene>
<reference evidence="8 9" key="1">
    <citation type="submission" date="2018-05" db="EMBL/GenBank/DDBJ databases">
        <title>Oceanovita maritima gen. nov., sp. nov., a marine bacterium in the family Rhodobacteraceae isolated from surface seawater of Lundu port Xiamen, China.</title>
        <authorList>
            <person name="Hetharua B.H."/>
            <person name="Min D."/>
            <person name="Liao H."/>
            <person name="Tian Y."/>
        </authorList>
    </citation>
    <scope>NUCLEOTIDE SEQUENCE [LARGE SCALE GENOMIC DNA]</scope>
    <source>
        <strain evidence="8 9">FSX-11</strain>
    </source>
</reference>
<keyword evidence="2 5" id="KW-0489">Methyltransferase</keyword>
<dbReference type="Pfam" id="PF01739">
    <property type="entry name" value="CheR"/>
    <property type="match status" value="1"/>
</dbReference>
<evidence type="ECO:0000256" key="5">
    <source>
        <dbReference type="PIRNR" id="PIRNR000410"/>
    </source>
</evidence>
<dbReference type="EC" id="2.1.1.80" evidence="5"/>
<organism evidence="8 9">
    <name type="scientific">Litorivita pollutaquae</name>
    <dbReference type="NCBI Taxonomy" id="2200892"/>
    <lineage>
        <taxon>Bacteria</taxon>
        <taxon>Pseudomonadati</taxon>
        <taxon>Pseudomonadota</taxon>
        <taxon>Alphaproteobacteria</taxon>
        <taxon>Rhodobacterales</taxon>
        <taxon>Paracoccaceae</taxon>
        <taxon>Litorivita</taxon>
    </lineage>
</organism>
<dbReference type="InterPro" id="IPR026024">
    <property type="entry name" value="Chemotaxis_MeTrfase_CheR"/>
</dbReference>
<feature type="binding site" evidence="6">
    <location>
        <position position="83"/>
    </location>
    <ligand>
        <name>S-adenosyl-L-methionine</name>
        <dbReference type="ChEBI" id="CHEBI:59789"/>
    </ligand>
</feature>
<dbReference type="InterPro" id="IPR050903">
    <property type="entry name" value="Bact_Chemotaxis_MeTrfase"/>
</dbReference>
<dbReference type="PANTHER" id="PTHR24422:SF19">
    <property type="entry name" value="CHEMOTAXIS PROTEIN METHYLTRANSFERASE"/>
    <property type="match status" value="1"/>
</dbReference>
<dbReference type="InterPro" id="IPR036804">
    <property type="entry name" value="CheR_N_sf"/>
</dbReference>
<dbReference type="Proteomes" id="UP000248012">
    <property type="component" value="Unassembled WGS sequence"/>
</dbReference>
<dbReference type="InterPro" id="IPR022641">
    <property type="entry name" value="CheR_N"/>
</dbReference>
<dbReference type="SMART" id="SM00138">
    <property type="entry name" value="MeTrc"/>
    <property type="match status" value="1"/>
</dbReference>
<dbReference type="InterPro" id="IPR029063">
    <property type="entry name" value="SAM-dependent_MTases_sf"/>
</dbReference>
<feature type="binding site" evidence="6">
    <location>
        <begin position="228"/>
        <end position="229"/>
    </location>
    <ligand>
        <name>S-adenosyl-L-methionine</name>
        <dbReference type="ChEBI" id="CHEBI:59789"/>
    </ligand>
</feature>
<dbReference type="SUPFAM" id="SSF53335">
    <property type="entry name" value="S-adenosyl-L-methionine-dependent methyltransferases"/>
    <property type="match status" value="1"/>
</dbReference>
<sequence>MSGNPGANAKLSPSAFEVIARLAKSESGISLTPAKTTMVQSRLRGRVRALGYADFDQYATFVDSESGGGLEERREMISALTTNVTHFFREPHHFEMLRDKALPILREKARAGGRVRIWSAGCSSGQEPYSIAMTILEHAPDLAQKDVLILASDIDRQILDKAKTGIYSEQQITGIPEPLMKKYLYKSGSGFDQQYEIDPALKKLVRFRELNLLRDWPMTGGFDVVFCRNVVIYFDAPTQAALWPRFRKILAPDAMLFLGHSERISDCAHPLFKSIGLTAYHPAA</sequence>
<dbReference type="PRINTS" id="PR00996">
    <property type="entry name" value="CHERMTFRASE"/>
</dbReference>